<dbReference type="SUPFAM" id="SSF52467">
    <property type="entry name" value="DHS-like NAD/FAD-binding domain"/>
    <property type="match status" value="1"/>
</dbReference>
<evidence type="ECO:0000313" key="4">
    <source>
        <dbReference type="Proteomes" id="UP001499882"/>
    </source>
</evidence>
<evidence type="ECO:0000313" key="3">
    <source>
        <dbReference type="EMBL" id="GAA4728390.1"/>
    </source>
</evidence>
<feature type="region of interest" description="Disordered" evidence="1">
    <location>
        <begin position="275"/>
        <end position="304"/>
    </location>
</feature>
<gene>
    <name evidence="3" type="ORF">GCM10023350_09360</name>
</gene>
<protein>
    <submittedName>
        <fullName evidence="3">DUF4020 domain-containing protein</fullName>
    </submittedName>
</protein>
<sequence>MWIRDVDVPADLVEAARTGRLVLFVGAGASMDPPANLPDFKNLVREVGNAARTPPTETDLQRLDKFLGGLDDRGIEVHDLVAKAIDHPDSQPNRLHQAIVDLAQAHPPVRIVTTNYDRHLTSAAEAAGLRVEVFRGPALPVGDDFVGVVHLHGSLDQPPRRLVVTDSDFGHAYIREAWAARFLDRMFSAFTVLFIGYSYGDLVMQYLGRSLGRGGTRFVLTHLEDLPEWKSYGLTPVVYQAPDDSHVALSETLERWAELATRGRTEHRRQIADLVSAGPPVDPDDAATFGGETPTGDDALPPERVLTPEQSSYLEESLGDPERVQYFVENARGPEWLSWVATRPEFSRLFANAEPHDERTWSVTQTLTRWIADHYVQQEDESPTALRVMRDREWSQSTLGTITHRLFAQDGVVPVWQTPWLLLSLQQAPLGRNDVLDMLLTKEKWSERPDLALLLFEYRTRPVLASGIDWGGSKTPPGFDIDLVGKEYWLTRAWTEVFAPLLDDHAYALLDLVTGHLRTAHQLLRSMRPDARTDAISFGRSAIEPHEQDEIRDAMDVLIDAARDCHERLLVIDPPTAATQLDTWIGANEALFRRLAVHGWRVRNDQSDDEKVRWLCQRNLLYDLDTQHEVFLLLEAVVPNAAPDDVRALLAQTAAGPAEVDGKEQSPYRRYNLLAWLARVAPDVSAVTEAFGREQQEHPEFQPREHPDLNAVMTGGVVEDTEPFTADELHAKIEQDPAATLAEIRAFQDVDEFRLTGPTWRGAVSSVRGCGTKYPADGLTIAGLLEDGDRDLRWALIDAWADAELDDDQVAATLATIGGWDLDEVRSPAARMLANGGRDGRPTAWHQYEAARELATALWPADQVTGNITESDDRVFEAINHPSGDLAQFWTKVVQVEWRADQEGWTGLPEQLTVHLNGMAQAEDRNGLLARTILGSNLRFYFAADPEWTRTHLLDLFDWTAHPDDAAAVWQGFLARGRPDDGLLEAGLLDLYLQCCEHTDQLGRDRSQTQLADHLAVVAMFTSPEPGSWLADFVTTAPPDLREAWASRISARLSELSGAESSQQWIRWLRVYWTERVGSIPLPLNVEEASKMAHWVLGLPNERADAVDLVKRSAARFMEHDSTLHRLAESDLADDSTTWTQFITHLLRGTPEPSWEIQYYLPLIVKELKKADPPPDLSDLIEEAMRLGCTDAPDW</sequence>
<evidence type="ECO:0000259" key="2">
    <source>
        <dbReference type="Pfam" id="PF13212"/>
    </source>
</evidence>
<dbReference type="EMBL" id="BAABKN010000006">
    <property type="protein sequence ID" value="GAA4728390.1"/>
    <property type="molecule type" value="Genomic_DNA"/>
</dbReference>
<dbReference type="Gene3D" id="3.40.50.1220">
    <property type="entry name" value="TPP-binding domain"/>
    <property type="match status" value="1"/>
</dbReference>
<accession>A0ABP8YIL7</accession>
<comment type="caution">
    <text evidence="3">The sequence shown here is derived from an EMBL/GenBank/DDBJ whole genome shotgun (WGS) entry which is preliminary data.</text>
</comment>
<dbReference type="Pfam" id="PF13289">
    <property type="entry name" value="SIR2_2"/>
    <property type="match status" value="1"/>
</dbReference>
<name>A0ABP8YIL7_9ACTN</name>
<reference evidence="4" key="1">
    <citation type="journal article" date="2019" name="Int. J. Syst. Evol. Microbiol.">
        <title>The Global Catalogue of Microorganisms (GCM) 10K type strain sequencing project: providing services to taxonomists for standard genome sequencing and annotation.</title>
        <authorList>
            <consortium name="The Broad Institute Genomics Platform"/>
            <consortium name="The Broad Institute Genome Sequencing Center for Infectious Disease"/>
            <person name="Wu L."/>
            <person name="Ma J."/>
        </authorList>
    </citation>
    <scope>NUCLEOTIDE SEQUENCE [LARGE SCALE GENOMIC DNA]</scope>
    <source>
        <strain evidence="4">JCM 18532</strain>
    </source>
</reference>
<evidence type="ECO:0000256" key="1">
    <source>
        <dbReference type="SAM" id="MobiDB-lite"/>
    </source>
</evidence>
<dbReference type="Proteomes" id="UP001499882">
    <property type="component" value="Unassembled WGS sequence"/>
</dbReference>
<dbReference type="InterPro" id="IPR029035">
    <property type="entry name" value="DHS-like_NAD/FAD-binding_dom"/>
</dbReference>
<proteinExistence type="predicted"/>
<dbReference type="InterPro" id="IPR025093">
    <property type="entry name" value="DUF4020"/>
</dbReference>
<feature type="domain" description="DUF4020" evidence="2">
    <location>
        <begin position="1029"/>
        <end position="1116"/>
    </location>
</feature>
<dbReference type="Pfam" id="PF13212">
    <property type="entry name" value="DUF4020"/>
    <property type="match status" value="1"/>
</dbReference>
<dbReference type="RefSeq" id="WP_345525451.1">
    <property type="nucleotide sequence ID" value="NZ_BAABKN010000006.1"/>
</dbReference>
<organism evidence="3 4">
    <name type="scientific">Nocardioides endophyticus</name>
    <dbReference type="NCBI Taxonomy" id="1353775"/>
    <lineage>
        <taxon>Bacteria</taxon>
        <taxon>Bacillati</taxon>
        <taxon>Actinomycetota</taxon>
        <taxon>Actinomycetes</taxon>
        <taxon>Propionibacteriales</taxon>
        <taxon>Nocardioidaceae</taxon>
        <taxon>Nocardioides</taxon>
    </lineage>
</organism>
<keyword evidence="4" id="KW-1185">Reference proteome</keyword>